<dbReference type="AlphaFoldDB" id="A0A2A6CWS5"/>
<keyword evidence="2" id="KW-1185">Reference proteome</keyword>
<organism evidence="1 2">
    <name type="scientific">Pristionchus pacificus</name>
    <name type="common">Parasitic nematode worm</name>
    <dbReference type="NCBI Taxonomy" id="54126"/>
    <lineage>
        <taxon>Eukaryota</taxon>
        <taxon>Metazoa</taxon>
        <taxon>Ecdysozoa</taxon>
        <taxon>Nematoda</taxon>
        <taxon>Chromadorea</taxon>
        <taxon>Rhabditida</taxon>
        <taxon>Rhabditina</taxon>
        <taxon>Diplogasteromorpha</taxon>
        <taxon>Diplogasteroidea</taxon>
        <taxon>Neodiplogasteridae</taxon>
        <taxon>Pristionchus</taxon>
    </lineage>
</organism>
<proteinExistence type="predicted"/>
<accession>A0A2A6CWS5</accession>
<evidence type="ECO:0000313" key="1">
    <source>
        <dbReference type="EnsemblMetazoa" id="PPA44218.1"/>
    </source>
</evidence>
<reference evidence="2" key="1">
    <citation type="journal article" date="2008" name="Nat. Genet.">
        <title>The Pristionchus pacificus genome provides a unique perspective on nematode lifestyle and parasitism.</title>
        <authorList>
            <person name="Dieterich C."/>
            <person name="Clifton S.W."/>
            <person name="Schuster L.N."/>
            <person name="Chinwalla A."/>
            <person name="Delehaunty K."/>
            <person name="Dinkelacker I."/>
            <person name="Fulton L."/>
            <person name="Fulton R."/>
            <person name="Godfrey J."/>
            <person name="Minx P."/>
            <person name="Mitreva M."/>
            <person name="Roeseler W."/>
            <person name="Tian H."/>
            <person name="Witte H."/>
            <person name="Yang S.P."/>
            <person name="Wilson R.K."/>
            <person name="Sommer R.J."/>
        </authorList>
    </citation>
    <scope>NUCLEOTIDE SEQUENCE [LARGE SCALE GENOMIC DNA]</scope>
    <source>
        <strain evidence="2">PS312</strain>
    </source>
</reference>
<evidence type="ECO:0000313" key="2">
    <source>
        <dbReference type="Proteomes" id="UP000005239"/>
    </source>
</evidence>
<gene>
    <name evidence="1" type="primary">WBGene00282587</name>
</gene>
<name>A0A2A6CWS5_PRIPA</name>
<dbReference type="Proteomes" id="UP000005239">
    <property type="component" value="Unassembled WGS sequence"/>
</dbReference>
<protein>
    <submittedName>
        <fullName evidence="1">Uncharacterized protein</fullName>
    </submittedName>
</protein>
<sequence length="130" mass="15253">MPCESEKIIRTEAKAELNTWDLITNVINDKEGNDDDEEEDETILVNRQDDEEIMMCMIAHLKRSTVERRGNVKRGHVKHFSNETCNYGRKCVKLHQPCPNDSHCYDLNCPYEHYKSHPESMRSYVHVSDL</sequence>
<accession>A0A8R1Z4X0</accession>
<reference evidence="1" key="2">
    <citation type="submission" date="2022-06" db="UniProtKB">
        <authorList>
            <consortium name="EnsemblMetazoa"/>
        </authorList>
    </citation>
    <scope>IDENTIFICATION</scope>
    <source>
        <strain evidence="1">PS312</strain>
    </source>
</reference>
<dbReference type="EnsemblMetazoa" id="PPA44218.1">
    <property type="protein sequence ID" value="PPA44218.1"/>
    <property type="gene ID" value="WBGene00282587"/>
</dbReference>